<keyword evidence="2" id="KW-1185">Reference proteome</keyword>
<protein>
    <submittedName>
        <fullName evidence="3">Uncharacterized protein</fullName>
    </submittedName>
</protein>
<organism evidence="2 3">
    <name type="scientific">Acrobeloides nanus</name>
    <dbReference type="NCBI Taxonomy" id="290746"/>
    <lineage>
        <taxon>Eukaryota</taxon>
        <taxon>Metazoa</taxon>
        <taxon>Ecdysozoa</taxon>
        <taxon>Nematoda</taxon>
        <taxon>Chromadorea</taxon>
        <taxon>Rhabditida</taxon>
        <taxon>Tylenchina</taxon>
        <taxon>Cephalobomorpha</taxon>
        <taxon>Cephaloboidea</taxon>
        <taxon>Cephalobidae</taxon>
        <taxon>Acrobeloides</taxon>
    </lineage>
</organism>
<proteinExistence type="predicted"/>
<feature type="region of interest" description="Disordered" evidence="1">
    <location>
        <begin position="1"/>
        <end position="27"/>
    </location>
</feature>
<dbReference type="AlphaFoldDB" id="A0A914D5W3"/>
<feature type="compositionally biased region" description="Basic residues" evidence="1">
    <location>
        <begin position="1"/>
        <end position="11"/>
    </location>
</feature>
<evidence type="ECO:0000313" key="2">
    <source>
        <dbReference type="Proteomes" id="UP000887540"/>
    </source>
</evidence>
<dbReference type="WBParaSite" id="ACRNAN_scaffold19022.g26937.t1">
    <property type="protein sequence ID" value="ACRNAN_scaffold19022.g26937.t1"/>
    <property type="gene ID" value="ACRNAN_scaffold19022.g26937"/>
</dbReference>
<dbReference type="Proteomes" id="UP000887540">
    <property type="component" value="Unplaced"/>
</dbReference>
<evidence type="ECO:0000256" key="1">
    <source>
        <dbReference type="SAM" id="MobiDB-lite"/>
    </source>
</evidence>
<accession>A0A914D5W3</accession>
<name>A0A914D5W3_9BILA</name>
<reference evidence="3" key="1">
    <citation type="submission" date="2022-11" db="UniProtKB">
        <authorList>
            <consortium name="WormBaseParasite"/>
        </authorList>
    </citation>
    <scope>IDENTIFICATION</scope>
</reference>
<sequence length="83" mass="9409">MPRRSARLKRPAKSESKENDDPETQTRKKRLLEALKDVKPELIHAEVDSECLEKVGKAHVYVENGDVYDVMLNQNIGDSAFGL</sequence>
<evidence type="ECO:0000313" key="3">
    <source>
        <dbReference type="WBParaSite" id="ACRNAN_scaffold19022.g26937.t1"/>
    </source>
</evidence>